<dbReference type="OrthoDB" id="10512411at2759"/>
<dbReference type="AlphaFoldDB" id="A0A9P3LIA0"/>
<organism evidence="1 2">
    <name type="scientific">Phanerochaete sordida</name>
    <dbReference type="NCBI Taxonomy" id="48140"/>
    <lineage>
        <taxon>Eukaryota</taxon>
        <taxon>Fungi</taxon>
        <taxon>Dikarya</taxon>
        <taxon>Basidiomycota</taxon>
        <taxon>Agaricomycotina</taxon>
        <taxon>Agaricomycetes</taxon>
        <taxon>Polyporales</taxon>
        <taxon>Phanerochaetaceae</taxon>
        <taxon>Phanerochaete</taxon>
    </lineage>
</organism>
<dbReference type="EMBL" id="BPQB01000053">
    <property type="protein sequence ID" value="GJE95908.1"/>
    <property type="molecule type" value="Genomic_DNA"/>
</dbReference>
<evidence type="ECO:0000313" key="1">
    <source>
        <dbReference type="EMBL" id="GJE95908.1"/>
    </source>
</evidence>
<dbReference type="Proteomes" id="UP000703269">
    <property type="component" value="Unassembled WGS sequence"/>
</dbReference>
<keyword evidence="2" id="KW-1185">Reference proteome</keyword>
<evidence type="ECO:0008006" key="3">
    <source>
        <dbReference type="Google" id="ProtNLM"/>
    </source>
</evidence>
<name>A0A9P3LIA0_9APHY</name>
<sequence>MENGSSRSVPQELADIIIDHLHDDPQSLQHCSFVCKAWEPSSALHLFSRFSWPPCNVYWVRPAVRGVCDCPLHTLTFEDCHDFFLSSPRVRKAVNHLRITGLRTSRNPSVMEENEPLPLTFLFALPELLPGLQRLDAWNLRFGAGIIGPPPRIVSEAGPRSLTKLVLTGTAVLWDDRAIFSILSTFSHIDTVVFECHCEEGLQEDIPFASQVHRRFTSTSVHRLEVSYPPFLSHVLLRLREQRDTSALREVDVQYYLDEGLKRLIASAPLLEVLTFMTSDKPPRPPNPDMLRVLDMTCSIVAGDPEVQPNAPQFGEFGWGEMIRNLDAFRAHELRELTLGVMLRELGCWGEHQRISQNVFDETLARRLREEDWGTFRAVMKAHPKLRKLKVKLIVSGRWTAFHYMVPYLVCSARTFQDAVEACLGRDNSRSILEVVAEHHHMVGITNYYRYP</sequence>
<comment type="caution">
    <text evidence="1">The sequence shown here is derived from an EMBL/GenBank/DDBJ whole genome shotgun (WGS) entry which is preliminary data.</text>
</comment>
<reference evidence="1 2" key="1">
    <citation type="submission" date="2021-08" db="EMBL/GenBank/DDBJ databases">
        <title>Draft Genome Sequence of Phanerochaete sordida strain YK-624.</title>
        <authorList>
            <person name="Mori T."/>
            <person name="Dohra H."/>
            <person name="Suzuki T."/>
            <person name="Kawagishi H."/>
            <person name="Hirai H."/>
        </authorList>
    </citation>
    <scope>NUCLEOTIDE SEQUENCE [LARGE SCALE GENOMIC DNA]</scope>
    <source>
        <strain evidence="1 2">YK-624</strain>
    </source>
</reference>
<evidence type="ECO:0000313" key="2">
    <source>
        <dbReference type="Proteomes" id="UP000703269"/>
    </source>
</evidence>
<protein>
    <recommendedName>
        <fullName evidence="3">F-box domain-containing protein</fullName>
    </recommendedName>
</protein>
<gene>
    <name evidence="1" type="ORF">PsYK624_120990</name>
</gene>
<proteinExistence type="predicted"/>
<accession>A0A9P3LIA0</accession>